<feature type="region of interest" description="Disordered" evidence="1">
    <location>
        <begin position="63"/>
        <end position="119"/>
    </location>
</feature>
<comment type="caution">
    <text evidence="2">The sequence shown here is derived from an EMBL/GenBank/DDBJ whole genome shotgun (WGS) entry which is preliminary data.</text>
</comment>
<accession>A0A427AT79</accession>
<protein>
    <submittedName>
        <fullName evidence="2">Uncharacterized protein</fullName>
    </submittedName>
</protein>
<evidence type="ECO:0000313" key="2">
    <source>
        <dbReference type="EMBL" id="RRT79440.1"/>
    </source>
</evidence>
<gene>
    <name evidence="2" type="ORF">B296_00025415</name>
</gene>
<organism evidence="2 3">
    <name type="scientific">Ensete ventricosum</name>
    <name type="common">Abyssinian banana</name>
    <name type="synonym">Musa ensete</name>
    <dbReference type="NCBI Taxonomy" id="4639"/>
    <lineage>
        <taxon>Eukaryota</taxon>
        <taxon>Viridiplantae</taxon>
        <taxon>Streptophyta</taxon>
        <taxon>Embryophyta</taxon>
        <taxon>Tracheophyta</taxon>
        <taxon>Spermatophyta</taxon>
        <taxon>Magnoliopsida</taxon>
        <taxon>Liliopsida</taxon>
        <taxon>Zingiberales</taxon>
        <taxon>Musaceae</taxon>
        <taxon>Ensete</taxon>
    </lineage>
</organism>
<reference evidence="2 3" key="1">
    <citation type="journal article" date="2014" name="Agronomy (Basel)">
        <title>A Draft Genome Sequence for Ensete ventricosum, the Drought-Tolerant Tree Against Hunger.</title>
        <authorList>
            <person name="Harrison J."/>
            <person name="Moore K.A."/>
            <person name="Paszkiewicz K."/>
            <person name="Jones T."/>
            <person name="Grant M."/>
            <person name="Ambacheew D."/>
            <person name="Muzemil S."/>
            <person name="Studholme D.J."/>
        </authorList>
    </citation>
    <scope>NUCLEOTIDE SEQUENCE [LARGE SCALE GENOMIC DNA]</scope>
</reference>
<evidence type="ECO:0000256" key="1">
    <source>
        <dbReference type="SAM" id="MobiDB-lite"/>
    </source>
</evidence>
<feature type="compositionally biased region" description="Basic and acidic residues" evidence="1">
    <location>
        <begin position="64"/>
        <end position="79"/>
    </location>
</feature>
<dbReference type="EMBL" id="AMZH03001400">
    <property type="protein sequence ID" value="RRT79440.1"/>
    <property type="molecule type" value="Genomic_DNA"/>
</dbReference>
<evidence type="ECO:0000313" key="3">
    <source>
        <dbReference type="Proteomes" id="UP000287651"/>
    </source>
</evidence>
<dbReference type="Proteomes" id="UP000287651">
    <property type="component" value="Unassembled WGS sequence"/>
</dbReference>
<dbReference type="AlphaFoldDB" id="A0A427AT79"/>
<name>A0A427AT79_ENSVE</name>
<feature type="compositionally biased region" description="Low complexity" evidence="1">
    <location>
        <begin position="80"/>
        <end position="95"/>
    </location>
</feature>
<sequence length="119" mass="12883">MTDTSDLLSFHRSFFMSSITTEAALRPGAPITPPPGCVPLPHRSVTVNFDHRHPLNDGISLAAAREKEEEGEEKGEHGDSTPLSLNDPDPSSPSLAGHADEEKTSPQTRRRPCSSPCLR</sequence>
<proteinExistence type="predicted"/>